<evidence type="ECO:0008006" key="3">
    <source>
        <dbReference type="Google" id="ProtNLM"/>
    </source>
</evidence>
<name>A0A1C6UHI8_9ACTN</name>
<dbReference type="InterPro" id="IPR011009">
    <property type="entry name" value="Kinase-like_dom_sf"/>
</dbReference>
<sequence length="282" mass="30518">MPRRRWEELPEGVRRDVERHTGSICSVSPIPTGAASDIAVTIDADAGRIFCKGGEVDGPFGWLYRNEARLNPWLPAAAPRLLWTVERGGWLLLGFEHAAGRHPDLAPGSPDLAPLAALLDDLGRRLTPCPSVAVPSIGDRWRPLIAPELVDGDTLLHTDMTPRNFLIETRSDAGETPTVRLVDWSGPACGAAWIDTALLLLRLIRAGHDPAAAEEWGRQVPAYADAPEAALTAFADALVVLWQRKQHAAPAPHHGPLLDAARRWAAHRTCPHRRGSSTAPAA</sequence>
<accession>A0A1C6UHI8</accession>
<protein>
    <recommendedName>
        <fullName evidence="3">Phosphotransferase enzyme family protein</fullName>
    </recommendedName>
</protein>
<evidence type="ECO:0000313" key="2">
    <source>
        <dbReference type="Proteomes" id="UP000199001"/>
    </source>
</evidence>
<dbReference type="RefSeq" id="WP_091097263.1">
    <property type="nucleotide sequence ID" value="NZ_FMHZ01000002.1"/>
</dbReference>
<gene>
    <name evidence="1" type="ORF">GA0070606_2138</name>
</gene>
<organism evidence="1 2">
    <name type="scientific">Micromonospora citrea</name>
    <dbReference type="NCBI Taxonomy" id="47855"/>
    <lineage>
        <taxon>Bacteria</taxon>
        <taxon>Bacillati</taxon>
        <taxon>Actinomycetota</taxon>
        <taxon>Actinomycetes</taxon>
        <taxon>Micromonosporales</taxon>
        <taxon>Micromonosporaceae</taxon>
        <taxon>Micromonospora</taxon>
    </lineage>
</organism>
<dbReference type="AlphaFoldDB" id="A0A1C6UHI8"/>
<evidence type="ECO:0000313" key="1">
    <source>
        <dbReference type="EMBL" id="SCL53540.1"/>
    </source>
</evidence>
<keyword evidence="2" id="KW-1185">Reference proteome</keyword>
<proteinExistence type="predicted"/>
<dbReference type="EMBL" id="FMHZ01000002">
    <property type="protein sequence ID" value="SCL53540.1"/>
    <property type="molecule type" value="Genomic_DNA"/>
</dbReference>
<dbReference type="Proteomes" id="UP000199001">
    <property type="component" value="Unassembled WGS sequence"/>
</dbReference>
<reference evidence="2" key="1">
    <citation type="submission" date="2016-06" db="EMBL/GenBank/DDBJ databases">
        <authorList>
            <person name="Varghese N."/>
            <person name="Submissions Spin"/>
        </authorList>
    </citation>
    <scope>NUCLEOTIDE SEQUENCE [LARGE SCALE GENOMIC DNA]</scope>
    <source>
        <strain evidence="2">DSM 43903</strain>
    </source>
</reference>
<dbReference type="OrthoDB" id="2570531at2"/>
<dbReference type="SUPFAM" id="SSF56112">
    <property type="entry name" value="Protein kinase-like (PK-like)"/>
    <property type="match status" value="1"/>
</dbReference>
<dbReference type="STRING" id="47855.GA0070606_2138"/>